<dbReference type="InterPro" id="IPR019647">
    <property type="entry name" value="PhoP_reg_network_YrbL"/>
</dbReference>
<proteinExistence type="predicted"/>
<evidence type="ECO:0000313" key="1">
    <source>
        <dbReference type="EMBL" id="PKI81570.1"/>
    </source>
</evidence>
<name>A0A2N1J4U6_9BACT</name>
<dbReference type="OrthoDB" id="5421848at2"/>
<comment type="caution">
    <text evidence="1">The sequence shown here is derived from an EMBL/GenBank/DDBJ whole genome shotgun (WGS) entry which is preliminary data.</text>
</comment>
<protein>
    <recommendedName>
        <fullName evidence="3">PhoP regulatory network protein YrbL</fullName>
    </recommendedName>
</protein>
<evidence type="ECO:0000313" key="2">
    <source>
        <dbReference type="Proteomes" id="UP000233248"/>
    </source>
</evidence>
<organism evidence="1 2">
    <name type="scientific">Malaciobacter halophilus</name>
    <dbReference type="NCBI Taxonomy" id="197482"/>
    <lineage>
        <taxon>Bacteria</taxon>
        <taxon>Pseudomonadati</taxon>
        <taxon>Campylobacterota</taxon>
        <taxon>Epsilonproteobacteria</taxon>
        <taxon>Campylobacterales</taxon>
        <taxon>Arcobacteraceae</taxon>
        <taxon>Malaciobacter</taxon>
    </lineage>
</organism>
<accession>A0A2N1J4U6</accession>
<sequence length="197" mass="23556">MNEKVVLSNKYFLAKGGERDCYIHPNDNSKVIKIVHRKGKHNNQNELEYIYNKFLLNNAIPFTHLTKCIGFINTNLGQGLIFDRVLDYNNKQSSSFKDFLQNKLLSNEEENRLVEELKEFIFTYNILFIDVDLSNVFCCEYKKNNYRLVIIDGLGARRTGWRFNLYLKSRTFTKYKIKKQWKKFFKNFQNAKSKIYE</sequence>
<keyword evidence="2" id="KW-1185">Reference proteome</keyword>
<gene>
    <name evidence="1" type="ORF">CP960_03695</name>
</gene>
<evidence type="ECO:0008006" key="3">
    <source>
        <dbReference type="Google" id="ProtNLM"/>
    </source>
</evidence>
<dbReference type="EMBL" id="NXIF01000013">
    <property type="protein sequence ID" value="PKI81570.1"/>
    <property type="molecule type" value="Genomic_DNA"/>
</dbReference>
<dbReference type="RefSeq" id="WP_101183876.1">
    <property type="nucleotide sequence ID" value="NZ_CP031218.1"/>
</dbReference>
<dbReference type="Proteomes" id="UP000233248">
    <property type="component" value="Unassembled WGS sequence"/>
</dbReference>
<reference evidence="1 2" key="1">
    <citation type="submission" date="2017-09" db="EMBL/GenBank/DDBJ databases">
        <title>Genomics of the genus Arcobacter.</title>
        <authorList>
            <person name="Perez-Cataluna A."/>
            <person name="Figueras M.J."/>
            <person name="Salas-Masso N."/>
        </authorList>
    </citation>
    <scope>NUCLEOTIDE SEQUENCE [LARGE SCALE GENOMIC DNA]</scope>
    <source>
        <strain evidence="1 2">DSM 18005</strain>
    </source>
</reference>
<dbReference type="AlphaFoldDB" id="A0A2N1J4U6"/>
<dbReference type="KEGG" id="ahs:AHALO_1869"/>
<dbReference type="Pfam" id="PF10707">
    <property type="entry name" value="YrbL-PhoP_reg"/>
    <property type="match status" value="1"/>
</dbReference>